<dbReference type="PRINTS" id="PR00507">
    <property type="entry name" value="N12N6MTFRASE"/>
</dbReference>
<proteinExistence type="predicted"/>
<dbReference type="InterPro" id="IPR050953">
    <property type="entry name" value="N4_N6_ade-DNA_methylase"/>
</dbReference>
<dbReference type="SUPFAM" id="SSF53335">
    <property type="entry name" value="S-adenosyl-L-methionine-dependent methyltransferases"/>
    <property type="match status" value="1"/>
</dbReference>
<comment type="catalytic activity">
    <reaction evidence="4">
        <text>a 2'-deoxyadenosine in DNA + S-adenosyl-L-methionine = an N(6)-methyl-2'-deoxyadenosine in DNA + S-adenosyl-L-homocysteine + H(+)</text>
        <dbReference type="Rhea" id="RHEA:15197"/>
        <dbReference type="Rhea" id="RHEA-COMP:12418"/>
        <dbReference type="Rhea" id="RHEA-COMP:12419"/>
        <dbReference type="ChEBI" id="CHEBI:15378"/>
        <dbReference type="ChEBI" id="CHEBI:57856"/>
        <dbReference type="ChEBI" id="CHEBI:59789"/>
        <dbReference type="ChEBI" id="CHEBI:90615"/>
        <dbReference type="ChEBI" id="CHEBI:90616"/>
        <dbReference type="EC" id="2.1.1.72"/>
    </reaction>
</comment>
<sequence length="1046" mass="122313">MEPARYRNYLKEISALIHRGDAREESYYPLLAGLLNEWAVQSGRSKIQITVQPRGTDAGNPDFRIWDGRQHIVGYIEAKSPTIDNLDRIEESEQFTRYRDTFPNLILTNFLEFRLYRQGKLVKKALLGRPFAAHRLRLVPPLEQPEELNLLLEQFFAFSLPRVLDAETLARELARRTRFLRDEVIARQLQQELADQTGTLAGFYEAFRQYLITTLTPEDFADLYAQTITYGLFAARTRTTGEFNRRLAYDNIPHTIGILRDIFRYISLEDLPEPMEWIIDDIAEVLSVTDVKNILHQYFHEGRGSDPVVHFYETFLAVYDPETRERRGVYYTPEPVVSYIVRSVNKILKDRFNRQEGLANSSVTVLDPAAGTLTFLAEAAKLAVKEFTARYGEGAQENFIREHILENFYAFELMMAPYAVGHLKMAFLLEELGYRLKPDERVKLYLTNTLEMETLPETRLPGMASLSTESRLAVRVKRETPILVIIGNPPYSGISANMKPEMVNFLKEDRDGVQSYYHVDGEPLKERKVWLQDDYVKFIRFAQWKISQAGEGVVGFITNHSYLDNPTFRGMRQSLMKTFNEIYILDLHGNSLKKERCPDGSKDENVFDIRQGVAIALMVKYRNGTTACRVHHSEIWGTRDRKYGWLMKNDIDKTSWRDVAPVKPYYLFVPMRGKGKIEYESFYQVTSIFPVNVTGIVTARDHFVIDFELQPLKARIMTFLNKDLSDAIIKKGLELTENYMWRVSRARQELMRVENWEKYFTKILYRPFDVRYIYYHKSVVWRPREEVMRHMMQENLGLITRRQMLPTHPCNYVFITEHMISDGVIRSDNKGCESLFPLYLYPDTGRDELFPVRRRSGVRPEPNIAPEIFDRLRSAYNRSPAPEDILYYTYAVLYSDIYRQKYAEFLKFDFPRIPFTRSYPLFRRLAQLGRRLADLHLLKSAELDPPAVRFQGRGTNLIEKVRYEDRQVFINAGKFFAPVPPEVWSYQIGGYQVCAKWLKDRTGRQLTTEEIRHYCGIVTAIKKTVEIQRQIDRLYPQVEAELLPSD</sequence>
<evidence type="ECO:0000256" key="1">
    <source>
        <dbReference type="ARBA" id="ARBA00011900"/>
    </source>
</evidence>
<name>A0A7C1NFY7_UNCW3</name>
<dbReference type="GO" id="GO:0003677">
    <property type="term" value="F:DNA binding"/>
    <property type="evidence" value="ECO:0007669"/>
    <property type="project" value="InterPro"/>
</dbReference>
<organism evidence="7">
    <name type="scientific">candidate division WOR-3 bacterium</name>
    <dbReference type="NCBI Taxonomy" id="2052148"/>
    <lineage>
        <taxon>Bacteria</taxon>
        <taxon>Bacteria division WOR-3</taxon>
    </lineage>
</organism>
<evidence type="ECO:0000313" key="7">
    <source>
        <dbReference type="EMBL" id="HEA86594.1"/>
    </source>
</evidence>
<dbReference type="AlphaFoldDB" id="A0A7C1NFY7"/>
<evidence type="ECO:0000256" key="3">
    <source>
        <dbReference type="ARBA" id="ARBA00022679"/>
    </source>
</evidence>
<evidence type="ECO:0000256" key="4">
    <source>
        <dbReference type="ARBA" id="ARBA00047942"/>
    </source>
</evidence>
<keyword evidence="3 7" id="KW-0808">Transferase</keyword>
<evidence type="ECO:0000259" key="6">
    <source>
        <dbReference type="Pfam" id="PF18135"/>
    </source>
</evidence>
<accession>A0A7C1NFY7</accession>
<dbReference type="EMBL" id="DSLG01000002">
    <property type="protein sequence ID" value="HEA86594.1"/>
    <property type="molecule type" value="Genomic_DNA"/>
</dbReference>
<dbReference type="Gene3D" id="3.40.50.150">
    <property type="entry name" value="Vaccinia Virus protein VP39"/>
    <property type="match status" value="1"/>
</dbReference>
<feature type="domain" description="Type ISP restriction-modification enzyme LLaBIII C-terminal specificity" evidence="6">
    <location>
        <begin position="687"/>
        <end position="1027"/>
    </location>
</feature>
<dbReference type="InterPro" id="IPR029063">
    <property type="entry name" value="SAM-dependent_MTases_sf"/>
</dbReference>
<dbReference type="PANTHER" id="PTHR33841">
    <property type="entry name" value="DNA METHYLTRANSFERASE YEEA-RELATED"/>
    <property type="match status" value="1"/>
</dbReference>
<dbReference type="Pfam" id="PF18135">
    <property type="entry name" value="Type_ISP_C"/>
    <property type="match status" value="1"/>
</dbReference>
<dbReference type="InterPro" id="IPR041635">
    <property type="entry name" value="Type_ISP_LLaBIII_C"/>
</dbReference>
<dbReference type="GO" id="GO:0008170">
    <property type="term" value="F:N-methyltransferase activity"/>
    <property type="evidence" value="ECO:0007669"/>
    <property type="project" value="InterPro"/>
</dbReference>
<dbReference type="PANTHER" id="PTHR33841:SF1">
    <property type="entry name" value="DNA METHYLTRANSFERASE A"/>
    <property type="match status" value="1"/>
</dbReference>
<dbReference type="Pfam" id="PF02384">
    <property type="entry name" value="N6_Mtase"/>
    <property type="match status" value="1"/>
</dbReference>
<keyword evidence="2 7" id="KW-0489">Methyltransferase</keyword>
<dbReference type="EC" id="2.1.1.72" evidence="1"/>
<dbReference type="GO" id="GO:0032259">
    <property type="term" value="P:methylation"/>
    <property type="evidence" value="ECO:0007669"/>
    <property type="project" value="UniProtKB-KW"/>
</dbReference>
<evidence type="ECO:0000256" key="2">
    <source>
        <dbReference type="ARBA" id="ARBA00022603"/>
    </source>
</evidence>
<feature type="domain" description="DNA methylase adenine-specific" evidence="5">
    <location>
        <begin position="306"/>
        <end position="492"/>
    </location>
</feature>
<protein>
    <recommendedName>
        <fullName evidence="1">site-specific DNA-methyltransferase (adenine-specific)</fullName>
        <ecNumber evidence="1">2.1.1.72</ecNumber>
    </recommendedName>
</protein>
<comment type="caution">
    <text evidence="7">The sequence shown here is derived from an EMBL/GenBank/DDBJ whole genome shotgun (WGS) entry which is preliminary data.</text>
</comment>
<dbReference type="InterPro" id="IPR003356">
    <property type="entry name" value="DNA_methylase_A-5"/>
</dbReference>
<evidence type="ECO:0000259" key="5">
    <source>
        <dbReference type="Pfam" id="PF02384"/>
    </source>
</evidence>
<dbReference type="GO" id="GO:0009007">
    <property type="term" value="F:site-specific DNA-methyltransferase (adenine-specific) activity"/>
    <property type="evidence" value="ECO:0007669"/>
    <property type="project" value="UniProtKB-EC"/>
</dbReference>
<reference evidence="7" key="1">
    <citation type="journal article" date="2020" name="mSystems">
        <title>Genome- and Community-Level Interaction Insights into Carbon Utilization and Element Cycling Functions of Hydrothermarchaeota in Hydrothermal Sediment.</title>
        <authorList>
            <person name="Zhou Z."/>
            <person name="Liu Y."/>
            <person name="Xu W."/>
            <person name="Pan J."/>
            <person name="Luo Z.H."/>
            <person name="Li M."/>
        </authorList>
    </citation>
    <scope>NUCLEOTIDE SEQUENCE [LARGE SCALE GENOMIC DNA]</scope>
    <source>
        <strain evidence="7">SpSt-265</strain>
    </source>
</reference>
<gene>
    <name evidence="7" type="ORF">ENP94_01110</name>
</gene>